<dbReference type="GO" id="GO:0016020">
    <property type="term" value="C:membrane"/>
    <property type="evidence" value="ECO:0007669"/>
    <property type="project" value="InterPro"/>
</dbReference>
<dbReference type="RefSeq" id="WP_003473118.1">
    <property type="nucleotide sequence ID" value="NZ_APML01000067.1"/>
</dbReference>
<proteinExistence type="predicted"/>
<dbReference type="eggNOG" id="COG4853">
    <property type="taxonomic scope" value="Bacteria"/>
</dbReference>
<keyword evidence="1" id="KW-0812">Transmembrane</keyword>
<dbReference type="STRING" id="1308866.J416_13279"/>
<evidence type="ECO:0000259" key="2">
    <source>
        <dbReference type="Pfam" id="PF09648"/>
    </source>
</evidence>
<dbReference type="PATRIC" id="fig|1308866.3.peg.2681"/>
<dbReference type="EMBL" id="APML01000067">
    <property type="protein sequence ID" value="ENH95952.1"/>
    <property type="molecule type" value="Genomic_DNA"/>
</dbReference>
<organism evidence="3 4">
    <name type="scientific">Gracilibacillus halophilus YIM-C55.5</name>
    <dbReference type="NCBI Taxonomy" id="1308866"/>
    <lineage>
        <taxon>Bacteria</taxon>
        <taxon>Bacillati</taxon>
        <taxon>Bacillota</taxon>
        <taxon>Bacilli</taxon>
        <taxon>Bacillales</taxon>
        <taxon>Bacillaceae</taxon>
        <taxon>Gracilibacillus</taxon>
    </lineage>
</organism>
<dbReference type="AlphaFoldDB" id="N4WIE4"/>
<dbReference type="Proteomes" id="UP000012283">
    <property type="component" value="Unassembled WGS sequence"/>
</dbReference>
<comment type="caution">
    <text evidence="3">The sequence shown here is derived from an EMBL/GenBank/DDBJ whole genome shotgun (WGS) entry which is preliminary data.</text>
</comment>
<accession>N4WIE4</accession>
<evidence type="ECO:0000256" key="1">
    <source>
        <dbReference type="SAM" id="Phobius"/>
    </source>
</evidence>
<dbReference type="OrthoDB" id="2388036at2"/>
<feature type="transmembrane region" description="Helical" evidence="1">
    <location>
        <begin position="9"/>
        <end position="26"/>
    </location>
</feature>
<dbReference type="Gene3D" id="2.40.128.690">
    <property type="entry name" value="YycH protein, domain 3-like"/>
    <property type="match status" value="1"/>
</dbReference>
<dbReference type="InterPro" id="IPR018604">
    <property type="entry name" value="YycI-like"/>
</dbReference>
<keyword evidence="1" id="KW-0472">Membrane</keyword>
<evidence type="ECO:0000313" key="4">
    <source>
        <dbReference type="Proteomes" id="UP000012283"/>
    </source>
</evidence>
<keyword evidence="4" id="KW-1185">Reference proteome</keyword>
<reference evidence="3 4" key="1">
    <citation type="submission" date="2013-03" db="EMBL/GenBank/DDBJ databases">
        <title>Draft genome sequence of Gracibacillus halophilus YIM-C55.5, a moderately halophilic and thermophilic organism from the Xiaochaidamu salt lake.</title>
        <authorList>
            <person name="Sugumar T."/>
            <person name="Polireddy D.R."/>
            <person name="Antony A."/>
            <person name="Madhava Y.R."/>
            <person name="Sivakumar N."/>
        </authorList>
    </citation>
    <scope>NUCLEOTIDE SEQUENCE [LARGE SCALE GENOMIC DNA]</scope>
    <source>
        <strain evidence="3 4">YIM-C55.5</strain>
    </source>
</reference>
<sequence length="316" mass="35829">MQWGQIKTLFILCFLVLDAFLLYHFLKEDNSVISTIPEYGEEENLRNNITGLDNIPEEPGEASMLHAQRKKLTTTDKQELQELPNQTTMVINDYFIVSQLDDPVPINVEGEMANLREHIWNDSEYQYSGKDETNQRLIFFQQIENPIFYNLSGAIIVQLNSDGEMTHYAQALLKKSEEQPEPEELISPMEPVTNLYKNNELSSGNEITNVQMGYQNLLPLPNGVQVLAPTWEITVNNNKSIYVNATEGHSLIREPKDFSNELNSQLTDYSNGSSTMNTEVISGDMDEEERQSLIDEMLSSFQEATSGQSSNGVGEE</sequence>
<keyword evidence="1" id="KW-1133">Transmembrane helix</keyword>
<protein>
    <recommendedName>
        <fullName evidence="2">Regulatory protein YycH-like domain-containing protein</fullName>
    </recommendedName>
</protein>
<name>N4WIE4_9BACI</name>
<feature type="domain" description="Regulatory protein YycH-like" evidence="2">
    <location>
        <begin position="46"/>
        <end position="246"/>
    </location>
</feature>
<dbReference type="Pfam" id="PF09648">
    <property type="entry name" value="YycI"/>
    <property type="match status" value="1"/>
</dbReference>
<evidence type="ECO:0000313" key="3">
    <source>
        <dbReference type="EMBL" id="ENH95952.1"/>
    </source>
</evidence>
<gene>
    <name evidence="3" type="ORF">J416_13279</name>
</gene>